<dbReference type="Proteomes" id="UP000234681">
    <property type="component" value="Chromosome 2"/>
</dbReference>
<accession>A6IHS0</accession>
<proteinExistence type="predicted"/>
<organism evidence="1 2">
    <name type="scientific">Rattus norvegicus</name>
    <name type="common">Rat</name>
    <dbReference type="NCBI Taxonomy" id="10116"/>
    <lineage>
        <taxon>Eukaryota</taxon>
        <taxon>Metazoa</taxon>
        <taxon>Chordata</taxon>
        <taxon>Craniata</taxon>
        <taxon>Vertebrata</taxon>
        <taxon>Euteleostomi</taxon>
        <taxon>Mammalia</taxon>
        <taxon>Eutheria</taxon>
        <taxon>Euarchontoglires</taxon>
        <taxon>Glires</taxon>
        <taxon>Rodentia</taxon>
        <taxon>Myomorpha</taxon>
        <taxon>Muroidea</taxon>
        <taxon>Muridae</taxon>
        <taxon>Murinae</taxon>
        <taxon>Rattus</taxon>
    </lineage>
</organism>
<evidence type="ECO:0000313" key="2">
    <source>
        <dbReference type="Proteomes" id="UP000234681"/>
    </source>
</evidence>
<reference evidence="2" key="1">
    <citation type="submission" date="2005-09" db="EMBL/GenBank/DDBJ databases">
        <authorList>
            <person name="Mural R.J."/>
            <person name="Li P.W."/>
            <person name="Adams M.D."/>
            <person name="Amanatides P.G."/>
            <person name="Baden-Tillson H."/>
            <person name="Barnstead M."/>
            <person name="Chin S.H."/>
            <person name="Dew I."/>
            <person name="Evans C.A."/>
            <person name="Ferriera S."/>
            <person name="Flanigan M."/>
            <person name="Fosler C."/>
            <person name="Glodek A."/>
            <person name="Gu Z."/>
            <person name="Holt R.A."/>
            <person name="Jennings D."/>
            <person name="Kraft C.L."/>
            <person name="Lu F."/>
            <person name="Nguyen T."/>
            <person name="Nusskern D.R."/>
            <person name="Pfannkoch C.M."/>
            <person name="Sitter C."/>
            <person name="Sutton G.G."/>
            <person name="Venter J.C."/>
            <person name="Wang Z."/>
            <person name="Woodage T."/>
            <person name="Zheng X.H."/>
            <person name="Zhong F."/>
        </authorList>
    </citation>
    <scope>NUCLEOTIDE SEQUENCE [LARGE SCALE GENOMIC DNA]</scope>
    <source>
        <strain>BN</strain>
        <strain evidence="2">Sprague-Dawley</strain>
    </source>
</reference>
<evidence type="ECO:0000313" key="1">
    <source>
        <dbReference type="EMBL" id="EDM01218.1"/>
    </source>
</evidence>
<dbReference type="AlphaFoldDB" id="A6IHS0"/>
<gene>
    <name evidence="1" type="ORF">rCG_41475</name>
</gene>
<name>A6IHS0_RAT</name>
<protein>
    <submittedName>
        <fullName evidence="1">RCG41475</fullName>
    </submittedName>
</protein>
<sequence length="44" mass="4836">MKTKTKYGNSISGAMKSVERKHVTVKGEKTLTGKLEITKGIKLD</sequence>
<dbReference type="EMBL" id="CH473961">
    <property type="protein sequence ID" value="EDM01218.1"/>
    <property type="molecule type" value="Genomic_DNA"/>
</dbReference>